<evidence type="ECO:0000313" key="2">
    <source>
        <dbReference type="Proteomes" id="UP000186917"/>
    </source>
</evidence>
<dbReference type="STRING" id="477680.SAMN05421788_102453"/>
<dbReference type="RefSeq" id="WP_076378210.1">
    <property type="nucleotide sequence ID" value="NZ_AP017422.1"/>
</dbReference>
<protein>
    <recommendedName>
        <fullName evidence="3">VOC domain-containing protein</fullName>
    </recommendedName>
</protein>
<evidence type="ECO:0008006" key="3">
    <source>
        <dbReference type="Google" id="ProtNLM"/>
    </source>
</evidence>
<dbReference type="EMBL" id="FTOR01000002">
    <property type="protein sequence ID" value="SIS97920.1"/>
    <property type="molecule type" value="Genomic_DNA"/>
</dbReference>
<gene>
    <name evidence="1" type="ORF">SAMN05421788_102453</name>
</gene>
<organism evidence="1 2">
    <name type="scientific">Filimonas lacunae</name>
    <dbReference type="NCBI Taxonomy" id="477680"/>
    <lineage>
        <taxon>Bacteria</taxon>
        <taxon>Pseudomonadati</taxon>
        <taxon>Bacteroidota</taxon>
        <taxon>Chitinophagia</taxon>
        <taxon>Chitinophagales</taxon>
        <taxon>Chitinophagaceae</taxon>
        <taxon>Filimonas</taxon>
    </lineage>
</organism>
<proteinExistence type="predicted"/>
<keyword evidence="2" id="KW-1185">Reference proteome</keyword>
<reference evidence="2" key="1">
    <citation type="submission" date="2017-01" db="EMBL/GenBank/DDBJ databases">
        <authorList>
            <person name="Varghese N."/>
            <person name="Submissions S."/>
        </authorList>
    </citation>
    <scope>NUCLEOTIDE SEQUENCE [LARGE SCALE GENOMIC DNA]</scope>
    <source>
        <strain evidence="2">DSM 21054</strain>
    </source>
</reference>
<sequence>MKRSLGIKTILIRTNGQQRQGMAALLENGMAAKKVLVDPGLTVYQLPDGCTVELYCAGSCYPPYLFAHGDVVIGYRVHNLQQSMEELTASGGRMLGEVVDLSADNCYCFMEMNEGGVVGLYQLSAAVS</sequence>
<name>A0A1N7NHZ3_9BACT</name>
<dbReference type="OrthoDB" id="799826at2"/>
<evidence type="ECO:0000313" key="1">
    <source>
        <dbReference type="EMBL" id="SIS97920.1"/>
    </source>
</evidence>
<accession>A0A1N7NHZ3</accession>
<dbReference type="AlphaFoldDB" id="A0A1N7NHZ3"/>
<dbReference type="Proteomes" id="UP000186917">
    <property type="component" value="Unassembled WGS sequence"/>
</dbReference>